<evidence type="ECO:0000313" key="1">
    <source>
        <dbReference type="EMBL" id="KAE8128023.1"/>
    </source>
</evidence>
<organism evidence="1 2">
    <name type="scientific">Bifidobacterium tibiigranuli</name>
    <dbReference type="NCBI Taxonomy" id="2172043"/>
    <lineage>
        <taxon>Bacteria</taxon>
        <taxon>Bacillati</taxon>
        <taxon>Actinomycetota</taxon>
        <taxon>Actinomycetes</taxon>
        <taxon>Bifidobacteriales</taxon>
        <taxon>Bifidobacteriaceae</taxon>
        <taxon>Bifidobacterium</taxon>
    </lineage>
</organism>
<dbReference type="Proteomes" id="UP000325415">
    <property type="component" value="Unassembled WGS sequence"/>
</dbReference>
<dbReference type="Pfam" id="PF11452">
    <property type="entry name" value="DUF3000"/>
    <property type="match status" value="1"/>
</dbReference>
<dbReference type="OrthoDB" id="3210980at2"/>
<dbReference type="EMBL" id="QDAG01000006">
    <property type="protein sequence ID" value="KAE8128023.1"/>
    <property type="molecule type" value="Genomic_DNA"/>
</dbReference>
<dbReference type="RefSeq" id="WP_152580884.1">
    <property type="nucleotide sequence ID" value="NZ_JALCCS010000001.1"/>
</dbReference>
<gene>
    <name evidence="1" type="ORF">DDE84_06420</name>
</gene>
<keyword evidence="2" id="KW-1185">Reference proteome</keyword>
<dbReference type="AlphaFoldDB" id="A0A5N6S4W8"/>
<dbReference type="GeneID" id="78127316"/>
<reference evidence="1 2" key="1">
    <citation type="submission" date="2018-04" db="EMBL/GenBank/DDBJ databases">
        <authorList>
            <person name="Eckel V.P."/>
            <person name="Vogel R.F."/>
        </authorList>
    </citation>
    <scope>NUCLEOTIDE SEQUENCE [LARGE SCALE GENOMIC DNA]</scope>
    <source>
        <strain evidence="2">TMW 2.1764</strain>
    </source>
</reference>
<proteinExistence type="predicted"/>
<evidence type="ECO:0000313" key="2">
    <source>
        <dbReference type="Proteomes" id="UP000325415"/>
    </source>
</evidence>
<name>A0A5N6S4W8_9BIFI</name>
<comment type="caution">
    <text evidence="1">The sequence shown here is derived from an EMBL/GenBank/DDBJ whole genome shotgun (WGS) entry which is preliminary data.</text>
</comment>
<protein>
    <submittedName>
        <fullName evidence="1">DUF3000 family protein</fullName>
    </submittedName>
</protein>
<accession>A0A5N6S4W8</accession>
<dbReference type="InterPro" id="IPR021555">
    <property type="entry name" value="DUF3000"/>
</dbReference>
<sequence length="275" mass="30118">MNHIYAFPDAPRIEDIGRIEDCERTGGIRHMSGARHAGERTDLFRPAGVPDAVWSAVLSVMAMRRLDGIAYREIEVPRSLADFGIGVSLRCSEDSSEDRSEDSLGASGWIMALYAQHPDAQWESHWRCTAYARVPYDDCVNDELAAQIVWDEMRMALGPLTTGLPSGTVSVTRDRSFGLHEPLESIELIEPTESTELNAAAESHEASRPEQIPEQMLERTAVGCELRVSWSPASAPGVEIADEIGTHIEAWAGLLHSMSTAETGNSSNEEEIALG</sequence>